<dbReference type="InterPro" id="IPR050223">
    <property type="entry name" value="D-isomer_2-hydroxyacid_DH"/>
</dbReference>
<evidence type="ECO:0000313" key="7">
    <source>
        <dbReference type="EMBL" id="PVY61064.1"/>
    </source>
</evidence>
<dbReference type="RefSeq" id="WP_116519237.1">
    <property type="nucleotide sequence ID" value="NZ_JACCEX010000005.1"/>
</dbReference>
<dbReference type="InterPro" id="IPR006140">
    <property type="entry name" value="D-isomer_DH_NAD-bd"/>
</dbReference>
<dbReference type="FunFam" id="3.40.50.720:FF:000213">
    <property type="entry name" value="Putative 2-hydroxyacid dehydrogenase"/>
    <property type="match status" value="1"/>
</dbReference>
<dbReference type="CDD" id="cd12156">
    <property type="entry name" value="HPPR"/>
    <property type="match status" value="1"/>
</dbReference>
<organism evidence="7 8">
    <name type="scientific">Pusillimonas noertemannii</name>
    <dbReference type="NCBI Taxonomy" id="305977"/>
    <lineage>
        <taxon>Bacteria</taxon>
        <taxon>Pseudomonadati</taxon>
        <taxon>Pseudomonadota</taxon>
        <taxon>Betaproteobacteria</taxon>
        <taxon>Burkholderiales</taxon>
        <taxon>Alcaligenaceae</taxon>
        <taxon>Pusillimonas</taxon>
    </lineage>
</organism>
<dbReference type="GO" id="GO:0030267">
    <property type="term" value="F:glyoxylate reductase (NADPH) activity"/>
    <property type="evidence" value="ECO:0007669"/>
    <property type="project" value="TreeGrafter"/>
</dbReference>
<dbReference type="PANTHER" id="PTHR10996">
    <property type="entry name" value="2-HYDROXYACID DEHYDROGENASE-RELATED"/>
    <property type="match status" value="1"/>
</dbReference>
<dbReference type="PANTHER" id="PTHR10996:SF178">
    <property type="entry name" value="2-HYDROXYACID DEHYDROGENASE YGL185C-RELATED"/>
    <property type="match status" value="1"/>
</dbReference>
<dbReference type="InterPro" id="IPR029752">
    <property type="entry name" value="D-isomer_DH_CS1"/>
</dbReference>
<dbReference type="SUPFAM" id="SSF52283">
    <property type="entry name" value="Formate/glycerate dehydrogenase catalytic domain-like"/>
    <property type="match status" value="1"/>
</dbReference>
<feature type="domain" description="D-isomer specific 2-hydroxyacid dehydrogenase catalytic" evidence="5">
    <location>
        <begin position="16"/>
        <end position="319"/>
    </location>
</feature>
<dbReference type="OrthoDB" id="9805416at2"/>
<evidence type="ECO:0000256" key="3">
    <source>
        <dbReference type="ARBA" id="ARBA00023027"/>
    </source>
</evidence>
<keyword evidence="3" id="KW-0520">NAD</keyword>
<evidence type="ECO:0000259" key="5">
    <source>
        <dbReference type="Pfam" id="PF00389"/>
    </source>
</evidence>
<keyword evidence="2 4" id="KW-0560">Oxidoreductase</keyword>
<dbReference type="SUPFAM" id="SSF51735">
    <property type="entry name" value="NAD(P)-binding Rossmann-fold domains"/>
    <property type="match status" value="1"/>
</dbReference>
<keyword evidence="1" id="KW-0521">NADP</keyword>
<comment type="similarity">
    <text evidence="4">Belongs to the D-isomer specific 2-hydroxyacid dehydrogenase family.</text>
</comment>
<evidence type="ECO:0000313" key="8">
    <source>
        <dbReference type="Proteomes" id="UP000246145"/>
    </source>
</evidence>
<dbReference type="AlphaFoldDB" id="A0A2U1CJA3"/>
<comment type="caution">
    <text evidence="7">The sequence shown here is derived from an EMBL/GenBank/DDBJ whole genome shotgun (WGS) entry which is preliminary data.</text>
</comment>
<proteinExistence type="inferred from homology"/>
<name>A0A2U1CJA3_9BURK</name>
<gene>
    <name evidence="7" type="ORF">C7440_3233</name>
</gene>
<dbReference type="InterPro" id="IPR006139">
    <property type="entry name" value="D-isomer_2_OHA_DH_cat_dom"/>
</dbReference>
<dbReference type="EMBL" id="QEKO01000005">
    <property type="protein sequence ID" value="PVY61064.1"/>
    <property type="molecule type" value="Genomic_DNA"/>
</dbReference>
<reference evidence="7 8" key="1">
    <citation type="submission" date="2018-04" db="EMBL/GenBank/DDBJ databases">
        <title>Genomic Encyclopedia of Type Strains, Phase IV (KMG-IV): sequencing the most valuable type-strain genomes for metagenomic binning, comparative biology and taxonomic classification.</title>
        <authorList>
            <person name="Goeker M."/>
        </authorList>
    </citation>
    <scope>NUCLEOTIDE SEQUENCE [LARGE SCALE GENOMIC DNA]</scope>
    <source>
        <strain evidence="7 8">DSM 10065</strain>
    </source>
</reference>
<dbReference type="Proteomes" id="UP000246145">
    <property type="component" value="Unassembled WGS sequence"/>
</dbReference>
<protein>
    <submittedName>
        <fullName evidence="7">Lactate dehydrogenase-like 2-hydroxyacid dehydrogenase</fullName>
    </submittedName>
</protein>
<dbReference type="STRING" id="1231391.GCA_000308195_01322"/>
<accession>A0A2U1CJA3</accession>
<dbReference type="InterPro" id="IPR036291">
    <property type="entry name" value="NAD(P)-bd_dom_sf"/>
</dbReference>
<sequence>MPDTKPTLLQLLALPKVLPDAQQRLEKRYHCLKLWEADDPNQLMRDHGEEVEVLLTSAFHAARAALIDQLPNLKAICSLGVGYDSIDIGHAHAHGIQVSNTPDVLNDCVADLTWGLILSTLRGMGHAERFVREGKWESQLATLPLGRRVTGKRLGIVGLGRVGLAVAQRASGFEMDLRYHNRRPRNDVAWTYESDLLALADWCDILVVATVGGPETRHLINQRVLESLGPEGVLINVARGSVVDEKALIEALAHGTIAAAGLDVFESEPHVPEALKALDNVVLMPHIASATLETRQAMVNLVVENAESYARSGKVLTPVPQAAAIKKPG</sequence>
<dbReference type="GO" id="GO:0016618">
    <property type="term" value="F:hydroxypyruvate reductase [NAD(P)H] activity"/>
    <property type="evidence" value="ECO:0007669"/>
    <property type="project" value="TreeGrafter"/>
</dbReference>
<dbReference type="GO" id="GO:0051287">
    <property type="term" value="F:NAD binding"/>
    <property type="evidence" value="ECO:0007669"/>
    <property type="project" value="InterPro"/>
</dbReference>
<feature type="domain" description="D-isomer specific 2-hydroxyacid dehydrogenase NAD-binding" evidence="6">
    <location>
        <begin position="115"/>
        <end position="288"/>
    </location>
</feature>
<dbReference type="Pfam" id="PF02826">
    <property type="entry name" value="2-Hacid_dh_C"/>
    <property type="match status" value="1"/>
</dbReference>
<dbReference type="Pfam" id="PF00389">
    <property type="entry name" value="2-Hacid_dh"/>
    <property type="match status" value="1"/>
</dbReference>
<evidence type="ECO:0000259" key="6">
    <source>
        <dbReference type="Pfam" id="PF02826"/>
    </source>
</evidence>
<evidence type="ECO:0000256" key="4">
    <source>
        <dbReference type="RuleBase" id="RU003719"/>
    </source>
</evidence>
<dbReference type="PROSITE" id="PS00065">
    <property type="entry name" value="D_2_HYDROXYACID_DH_1"/>
    <property type="match status" value="1"/>
</dbReference>
<dbReference type="Gene3D" id="3.40.50.720">
    <property type="entry name" value="NAD(P)-binding Rossmann-like Domain"/>
    <property type="match status" value="2"/>
</dbReference>
<keyword evidence="8" id="KW-1185">Reference proteome</keyword>
<evidence type="ECO:0000256" key="2">
    <source>
        <dbReference type="ARBA" id="ARBA00023002"/>
    </source>
</evidence>
<dbReference type="GO" id="GO:0005829">
    <property type="term" value="C:cytosol"/>
    <property type="evidence" value="ECO:0007669"/>
    <property type="project" value="TreeGrafter"/>
</dbReference>
<evidence type="ECO:0000256" key="1">
    <source>
        <dbReference type="ARBA" id="ARBA00022857"/>
    </source>
</evidence>